<dbReference type="EMBL" id="QGDQ01000042">
    <property type="protein sequence ID" value="PWJ47055.1"/>
    <property type="molecule type" value="Genomic_DNA"/>
</dbReference>
<evidence type="ECO:0000256" key="1">
    <source>
        <dbReference type="PIRSR" id="PIRSR016184-1"/>
    </source>
</evidence>
<dbReference type="PANTHER" id="PTHR13774">
    <property type="entry name" value="PHENAZINE BIOSYNTHESIS PROTEIN"/>
    <property type="match status" value="1"/>
</dbReference>
<proteinExistence type="predicted"/>
<organism evidence="2 3">
    <name type="scientific">Quadrisphaera granulorum</name>
    <dbReference type="NCBI Taxonomy" id="317664"/>
    <lineage>
        <taxon>Bacteria</taxon>
        <taxon>Bacillati</taxon>
        <taxon>Actinomycetota</taxon>
        <taxon>Actinomycetes</taxon>
        <taxon>Kineosporiales</taxon>
        <taxon>Kineosporiaceae</taxon>
        <taxon>Quadrisphaera</taxon>
    </lineage>
</organism>
<dbReference type="PANTHER" id="PTHR13774:SF32">
    <property type="entry name" value="ANTISENSE-ENHANCING SEQUENCE 1"/>
    <property type="match status" value="1"/>
</dbReference>
<sequence>MSRRFTQVDVFTRELTRGNAVAVVHDADDLDDDAMRAFARWTQLSETTFLLAPTPEGAAAGADYRVRIFTPGSELPFAGHPTLGSARAWLEAGGVPQREGVVVQECGAGLVAVRRSVAQDDDGDGDEVLAFEAPPLRRSGPVDPADLAAAAASVGVRTEDVVDAAWVDNGPGWVALLLTDAAAVLAASTSTASGEGGRADGPSAIGVIGPYRDGTGPGGAAVEVRAFFREFGTWGEDSVTGSLNAGLGQWLTAGGAGAVLPARYTASQGAALGRSGHVHVAREGDGVWVGGATVVGVSGSVAL</sequence>
<gene>
    <name evidence="2" type="ORF">BXY45_14217</name>
</gene>
<dbReference type="NCBIfam" id="TIGR00654">
    <property type="entry name" value="PhzF_family"/>
    <property type="match status" value="1"/>
</dbReference>
<comment type="caution">
    <text evidence="2">The sequence shown here is derived from an EMBL/GenBank/DDBJ whole genome shotgun (WGS) entry which is preliminary data.</text>
</comment>
<dbReference type="PIRSF" id="PIRSF016184">
    <property type="entry name" value="PhzC_PhzF"/>
    <property type="match status" value="1"/>
</dbReference>
<dbReference type="RefSeq" id="WP_109776559.1">
    <property type="nucleotide sequence ID" value="NZ_QGDQ01000042.1"/>
</dbReference>
<dbReference type="GO" id="GO:0005737">
    <property type="term" value="C:cytoplasm"/>
    <property type="evidence" value="ECO:0007669"/>
    <property type="project" value="TreeGrafter"/>
</dbReference>
<dbReference type="SUPFAM" id="SSF54506">
    <property type="entry name" value="Diaminopimelate epimerase-like"/>
    <property type="match status" value="1"/>
</dbReference>
<evidence type="ECO:0000313" key="2">
    <source>
        <dbReference type="EMBL" id="PWJ47055.1"/>
    </source>
</evidence>
<accession>A0A315ZN51</accession>
<dbReference type="Gene3D" id="3.10.310.10">
    <property type="entry name" value="Diaminopimelate Epimerase, Chain A, domain 1"/>
    <property type="match status" value="2"/>
</dbReference>
<evidence type="ECO:0000313" key="3">
    <source>
        <dbReference type="Proteomes" id="UP000245469"/>
    </source>
</evidence>
<feature type="active site" evidence="1">
    <location>
        <position position="46"/>
    </location>
</feature>
<reference evidence="2 3" key="1">
    <citation type="submission" date="2018-03" db="EMBL/GenBank/DDBJ databases">
        <title>Genomic Encyclopedia of Archaeal and Bacterial Type Strains, Phase II (KMG-II): from individual species to whole genera.</title>
        <authorList>
            <person name="Goeker M."/>
        </authorList>
    </citation>
    <scope>NUCLEOTIDE SEQUENCE [LARGE SCALE GENOMIC DNA]</scope>
    <source>
        <strain evidence="2 3">DSM 44889</strain>
    </source>
</reference>
<protein>
    <submittedName>
        <fullName evidence="2">PhzF family phenazine biosynthesis protein</fullName>
    </submittedName>
</protein>
<dbReference type="Proteomes" id="UP000245469">
    <property type="component" value="Unassembled WGS sequence"/>
</dbReference>
<dbReference type="GO" id="GO:0016853">
    <property type="term" value="F:isomerase activity"/>
    <property type="evidence" value="ECO:0007669"/>
    <property type="project" value="TreeGrafter"/>
</dbReference>
<name>A0A315ZN51_9ACTN</name>
<dbReference type="AlphaFoldDB" id="A0A315ZN51"/>
<dbReference type="Pfam" id="PF02567">
    <property type="entry name" value="PhzC-PhzF"/>
    <property type="match status" value="1"/>
</dbReference>
<dbReference type="InterPro" id="IPR003719">
    <property type="entry name" value="Phenazine_PhzF-like"/>
</dbReference>
<dbReference type="OrthoDB" id="9788221at2"/>
<keyword evidence="3" id="KW-1185">Reference proteome</keyword>